<dbReference type="AlphaFoldDB" id="A0A975G668"/>
<gene>
    <name evidence="2" type="ORF">KBB96_14465</name>
</gene>
<evidence type="ECO:0000313" key="2">
    <source>
        <dbReference type="EMBL" id="QUE50067.1"/>
    </source>
</evidence>
<dbReference type="RefSeq" id="WP_211630156.1">
    <property type="nucleotide sequence ID" value="NZ_CP073100.1"/>
</dbReference>
<evidence type="ECO:0000313" key="3">
    <source>
        <dbReference type="Proteomes" id="UP000676169"/>
    </source>
</evidence>
<accession>A0A975G668</accession>
<protein>
    <submittedName>
        <fullName evidence="2">Uncharacterized protein</fullName>
    </submittedName>
</protein>
<feature type="chain" id="PRO_5038115574" evidence="1">
    <location>
        <begin position="18"/>
        <end position="578"/>
    </location>
</feature>
<organism evidence="2 3">
    <name type="scientific">Luteolibacter ambystomatis</name>
    <dbReference type="NCBI Taxonomy" id="2824561"/>
    <lineage>
        <taxon>Bacteria</taxon>
        <taxon>Pseudomonadati</taxon>
        <taxon>Verrucomicrobiota</taxon>
        <taxon>Verrucomicrobiia</taxon>
        <taxon>Verrucomicrobiales</taxon>
        <taxon>Verrucomicrobiaceae</taxon>
        <taxon>Luteolibacter</taxon>
    </lineage>
</organism>
<dbReference type="Gene3D" id="1.50.10.140">
    <property type="match status" value="1"/>
</dbReference>
<proteinExistence type="predicted"/>
<dbReference type="Proteomes" id="UP000676169">
    <property type="component" value="Chromosome"/>
</dbReference>
<reference evidence="2" key="1">
    <citation type="submission" date="2021-04" db="EMBL/GenBank/DDBJ databases">
        <title>Luteolibacter sp. 32A isolated from the skin of an Anderson's salamander (Ambystoma andersonii).</title>
        <authorList>
            <person name="Spergser J."/>
            <person name="Busse H.-J."/>
        </authorList>
    </citation>
    <scope>NUCLEOTIDE SEQUENCE</scope>
    <source>
        <strain evidence="2">32A</strain>
    </source>
</reference>
<name>A0A975G668_9BACT</name>
<feature type="signal peptide" evidence="1">
    <location>
        <begin position="1"/>
        <end position="17"/>
    </location>
</feature>
<dbReference type="KEGG" id="lamb:KBB96_14465"/>
<sequence>MFRFLFPSLLATACAGAVTVWQPVVDPAITVPGTRPDGALFFSSYGQPSNFGGEIGFTPARPARITAKDGALVIAKGSSAEGLWASLAGPAGESDRTFDAGDLLGIGGLPASRVPVTAVAVDVKGKGKLRVQIGDVKRVPLWSGELTVDSTESTRLRLPFDAKLAAKAKFLSFTVPPETEITLRRMGFEAEKPDIEPADWLFRISLGKLRRCLDPQSGLTAARAHTGKGRFLALPGSGMNALATAIAAKQGLIDPKQAADEVRVTARTLLAINQSHGFLPHFANREPDGRVERSEKTEYSSVDTALTLQGLLLAADVLELNDTAEAVRQRIRSIDWSGMIDEKGFPHHGYSSSTGQVLSGAYRGWGGEQALTVLLEGMARGDKAQGKLATNGKIYRGVGFIAEIQSLFHPDFDRPEADRLSGISWPETRRRLANDQAGYFTKRKPECPASKLGLWGLSAGEGGMPGAAYAANGCDLPDLTWIHPHYPVMACMSDPARLEQVIGAFEKAGLLFPRGLPETVSIDGVRYNPMQCSLNASFETLAAYHAWKRPSGQDVVDQASLADPLIRMGMRRFYTQAP</sequence>
<keyword evidence="1" id="KW-0732">Signal</keyword>
<evidence type="ECO:0000256" key="1">
    <source>
        <dbReference type="SAM" id="SignalP"/>
    </source>
</evidence>
<keyword evidence="3" id="KW-1185">Reference proteome</keyword>
<dbReference type="EMBL" id="CP073100">
    <property type="protein sequence ID" value="QUE50067.1"/>
    <property type="molecule type" value="Genomic_DNA"/>
</dbReference>